<dbReference type="Pfam" id="PF01331">
    <property type="entry name" value="mRNA_cap_enzyme"/>
    <property type="match status" value="1"/>
</dbReference>
<proteinExistence type="predicted"/>
<dbReference type="Proteomes" id="UP000663829">
    <property type="component" value="Unassembled WGS sequence"/>
</dbReference>
<dbReference type="AlphaFoldDB" id="A0A814MMJ3"/>
<comment type="caution">
    <text evidence="2">The sequence shown here is derived from an EMBL/GenBank/DDBJ whole genome shotgun (WGS) entry which is preliminary data.</text>
</comment>
<organism evidence="2 4">
    <name type="scientific">Didymodactylos carnosus</name>
    <dbReference type="NCBI Taxonomy" id="1234261"/>
    <lineage>
        <taxon>Eukaryota</taxon>
        <taxon>Metazoa</taxon>
        <taxon>Spiralia</taxon>
        <taxon>Gnathifera</taxon>
        <taxon>Rotifera</taxon>
        <taxon>Eurotatoria</taxon>
        <taxon>Bdelloidea</taxon>
        <taxon>Philodinida</taxon>
        <taxon>Philodinidae</taxon>
        <taxon>Didymodactylos</taxon>
    </lineage>
</organism>
<feature type="domain" description="mRNA capping enzyme adenylation" evidence="1">
    <location>
        <begin position="85"/>
        <end position="169"/>
    </location>
</feature>
<evidence type="ECO:0000313" key="2">
    <source>
        <dbReference type="EMBL" id="CAF1080090.1"/>
    </source>
</evidence>
<protein>
    <recommendedName>
        <fullName evidence="1">mRNA capping enzyme adenylation domain-containing protein</fullName>
    </recommendedName>
</protein>
<keyword evidence="4" id="KW-1185">Reference proteome</keyword>
<dbReference type="GO" id="GO:0005524">
    <property type="term" value="F:ATP binding"/>
    <property type="evidence" value="ECO:0007669"/>
    <property type="project" value="InterPro"/>
</dbReference>
<dbReference type="GO" id="GO:0006370">
    <property type="term" value="P:7-methylguanosine mRNA capping"/>
    <property type="evidence" value="ECO:0007669"/>
    <property type="project" value="InterPro"/>
</dbReference>
<gene>
    <name evidence="2" type="ORF">GPM918_LOCUS17723</name>
    <name evidence="3" type="ORF">SRO942_LOCUS17722</name>
</gene>
<dbReference type="Gene3D" id="3.30.470.30">
    <property type="entry name" value="DNA ligase/mRNA capping enzyme"/>
    <property type="match status" value="1"/>
</dbReference>
<dbReference type="OrthoDB" id="200924at2759"/>
<evidence type="ECO:0000259" key="1">
    <source>
        <dbReference type="Pfam" id="PF01331"/>
    </source>
</evidence>
<dbReference type="EMBL" id="CAJNOQ010004949">
    <property type="protein sequence ID" value="CAF1080090.1"/>
    <property type="molecule type" value="Genomic_DNA"/>
</dbReference>
<dbReference type="PANTHER" id="PTHR10367">
    <property type="entry name" value="MRNA-CAPPING ENZYME"/>
    <property type="match status" value="1"/>
</dbReference>
<evidence type="ECO:0000313" key="4">
    <source>
        <dbReference type="Proteomes" id="UP000663829"/>
    </source>
</evidence>
<dbReference type="InterPro" id="IPR051029">
    <property type="entry name" value="mRNA_Capping_Enz/RNA_Phosphat"/>
</dbReference>
<evidence type="ECO:0000313" key="3">
    <source>
        <dbReference type="EMBL" id="CAF3846123.1"/>
    </source>
</evidence>
<dbReference type="EMBL" id="CAJOBC010004950">
    <property type="protein sequence ID" value="CAF3846123.1"/>
    <property type="molecule type" value="Genomic_DNA"/>
</dbReference>
<sequence>MHSSGYKVESNDQCTTRGYNKRSYSNDASDQSAKRFCEALQSASAPQFFVRLREVRTVYEPPLLAIQQKYRRLCGWHRRGFPGSHPVCMHRENYEMILQSSYMVTWKSVGKRYMMLIEEKDKVYMLDQGDNVFAIDHIQFPCNAEYTSHLKDTLVDGELVIDNVDGSDKLRCNRNPIKVSLPKFYENLVDRANSTQESTDTVLSQCLTQLSDPARLRLSPLDHVKRTIQHHRKRNDLPHIPNDIDFFSVPAIPVHKMK</sequence>
<name>A0A814MMJ3_9BILA</name>
<dbReference type="Proteomes" id="UP000681722">
    <property type="component" value="Unassembled WGS sequence"/>
</dbReference>
<dbReference type="GO" id="GO:0004484">
    <property type="term" value="F:mRNA guanylyltransferase activity"/>
    <property type="evidence" value="ECO:0007669"/>
    <property type="project" value="InterPro"/>
</dbReference>
<accession>A0A814MMJ3</accession>
<dbReference type="PANTHER" id="PTHR10367:SF17">
    <property type="entry name" value="MRNA-CAPPING ENZYME"/>
    <property type="match status" value="1"/>
</dbReference>
<dbReference type="InterPro" id="IPR001339">
    <property type="entry name" value="mRNA_cap_enzyme_adenylation"/>
</dbReference>
<dbReference type="SUPFAM" id="SSF56091">
    <property type="entry name" value="DNA ligase/mRNA capping enzyme, catalytic domain"/>
    <property type="match status" value="1"/>
</dbReference>
<reference evidence="2" key="1">
    <citation type="submission" date="2021-02" db="EMBL/GenBank/DDBJ databases">
        <authorList>
            <person name="Nowell W R."/>
        </authorList>
    </citation>
    <scope>NUCLEOTIDE SEQUENCE</scope>
</reference>